<dbReference type="Proteomes" id="UP000827872">
    <property type="component" value="Linkage Group LG12"/>
</dbReference>
<keyword evidence="2" id="KW-1185">Reference proteome</keyword>
<name>A0ACB8EYN6_9SAUR</name>
<comment type="caution">
    <text evidence="1">The sequence shown here is derived from an EMBL/GenBank/DDBJ whole genome shotgun (WGS) entry which is preliminary data.</text>
</comment>
<proteinExistence type="predicted"/>
<gene>
    <name evidence="1" type="ORF">K3G42_010799</name>
</gene>
<accession>A0ACB8EYN6</accession>
<reference evidence="1" key="1">
    <citation type="submission" date="2021-08" db="EMBL/GenBank/DDBJ databases">
        <title>The first chromosome-level gecko genome reveals the dynamic sex chromosomes of Neotropical dwarf geckos (Sphaerodactylidae: Sphaerodactylus).</title>
        <authorList>
            <person name="Pinto B.J."/>
            <person name="Keating S.E."/>
            <person name="Gamble T."/>
        </authorList>
    </citation>
    <scope>NUCLEOTIDE SEQUENCE</scope>
    <source>
        <strain evidence="1">TG3544</strain>
    </source>
</reference>
<evidence type="ECO:0000313" key="2">
    <source>
        <dbReference type="Proteomes" id="UP000827872"/>
    </source>
</evidence>
<organism evidence="1 2">
    <name type="scientific">Sphaerodactylus townsendi</name>
    <dbReference type="NCBI Taxonomy" id="933632"/>
    <lineage>
        <taxon>Eukaryota</taxon>
        <taxon>Metazoa</taxon>
        <taxon>Chordata</taxon>
        <taxon>Craniata</taxon>
        <taxon>Vertebrata</taxon>
        <taxon>Euteleostomi</taxon>
        <taxon>Lepidosauria</taxon>
        <taxon>Squamata</taxon>
        <taxon>Bifurcata</taxon>
        <taxon>Gekkota</taxon>
        <taxon>Sphaerodactylidae</taxon>
        <taxon>Sphaerodactylus</taxon>
    </lineage>
</organism>
<protein>
    <submittedName>
        <fullName evidence="1">Uncharacterized protein</fullName>
    </submittedName>
</protein>
<dbReference type="EMBL" id="CM037625">
    <property type="protein sequence ID" value="KAH7997956.1"/>
    <property type="molecule type" value="Genomic_DNA"/>
</dbReference>
<sequence length="157" mass="17569">MFCNFAQRPVMSKETTKGIMFCQSPSSSISGAALEQATLLQVASFTMLATLMTVLFFMVKAVRQLSRGLFHEEPLPYLVHQPPPWQVQYVTQSRRTSRDGEKGGSSRHNSIYTMPGRSGDGGAAPSGECEEWKDPLERAAVTIQTHYRKYQQHKQGL</sequence>
<evidence type="ECO:0000313" key="1">
    <source>
        <dbReference type="EMBL" id="KAH7997956.1"/>
    </source>
</evidence>